<evidence type="ECO:0000313" key="5">
    <source>
        <dbReference type="EMBL" id="KKI51702.1"/>
    </source>
</evidence>
<dbReference type="OrthoDB" id="9814383at2"/>
<evidence type="ECO:0000256" key="3">
    <source>
        <dbReference type="SAM" id="SignalP"/>
    </source>
</evidence>
<keyword evidence="6" id="KW-1185">Reference proteome</keyword>
<keyword evidence="5" id="KW-0378">Hydrolase</keyword>
<feature type="binding site" evidence="2">
    <location>
        <position position="365"/>
    </location>
    <ligand>
        <name>Zn(2+)</name>
        <dbReference type="ChEBI" id="CHEBI:29105"/>
        <note>catalytic</note>
    </ligand>
</feature>
<dbReference type="GO" id="GO:0008237">
    <property type="term" value="F:metallopeptidase activity"/>
    <property type="evidence" value="ECO:0007669"/>
    <property type="project" value="InterPro"/>
</dbReference>
<evidence type="ECO:0000259" key="4">
    <source>
        <dbReference type="Pfam" id="PF01433"/>
    </source>
</evidence>
<dbReference type="PANTHER" id="PTHR45726:SF3">
    <property type="entry name" value="LEUKOTRIENE A-4 HYDROLASE"/>
    <property type="match status" value="1"/>
</dbReference>
<keyword evidence="5" id="KW-0645">Protease</keyword>
<sequence length="509" mass="55800">MKKCISIIISTLLLFSLTGCAAGGAQVTPVSSAPPVASAVAGTALPQQTAAEPSALPIADKLAGKALNAFNLDVTLDPENHTLEVSQLLDYHNSTDTQLSEIYFNLIPDAFEENGGGIDLSAVTAGGSDALLQRGEQTVFSMPLSTPLGTGETLSIQMEYTVRIPDIQNRFGYQENVYNVGNFIITPAVYDENGWAIEPYATLGDAFYTDIANYDVAIHAPEGYTVAATGDRQANGSFHAEKVRDFAFCASDGYDTLEDTVDGISVTVYYGDNMAKTAARMMETAKKAISLYSGMFGAYPYDTLSVVSSGLTGGVNGMEYPTLIMVGTFVTLDNMEELGIDPAIPEDLAYCTADIDRAVAHEIAHQWFYGVVGNDQIRYPWLDEGLCRFAEYLYLDAYPVENLDDGYSLEQSLTFEHQFVMEDNEFGAVDLSLSLYDWQKQEAADYSGIYNRTASLLYQMRVQMGETAFSKAIKEYVDTFAYGFVTPEGFQQFWNGKDDFSELFTLYFQ</sequence>
<dbReference type="PROSITE" id="PS51257">
    <property type="entry name" value="PROKAR_LIPOPROTEIN"/>
    <property type="match status" value="1"/>
</dbReference>
<feature type="binding site" evidence="2">
    <location>
        <position position="361"/>
    </location>
    <ligand>
        <name>Zn(2+)</name>
        <dbReference type="ChEBI" id="CHEBI:29105"/>
        <note>catalytic</note>
    </ligand>
</feature>
<proteinExistence type="predicted"/>
<protein>
    <submittedName>
        <fullName evidence="5">Aminopeptidase N</fullName>
    </submittedName>
</protein>
<dbReference type="GO" id="GO:0008270">
    <property type="term" value="F:zinc ion binding"/>
    <property type="evidence" value="ECO:0007669"/>
    <property type="project" value="InterPro"/>
</dbReference>
<evidence type="ECO:0000256" key="2">
    <source>
        <dbReference type="PIRSR" id="PIRSR634015-3"/>
    </source>
</evidence>
<keyword evidence="2" id="KW-0479">Metal-binding</keyword>
<feature type="active site" description="Proton donor" evidence="1">
    <location>
        <position position="450"/>
    </location>
</feature>
<keyword evidence="5" id="KW-0031">Aminopeptidase</keyword>
<dbReference type="InterPro" id="IPR027268">
    <property type="entry name" value="Peptidase_M4/M1_CTD_sf"/>
</dbReference>
<dbReference type="Gene3D" id="1.10.390.10">
    <property type="entry name" value="Neutral Protease Domain 2"/>
    <property type="match status" value="1"/>
</dbReference>
<reference evidence="5 6" key="1">
    <citation type="submission" date="2015-04" db="EMBL/GenBank/DDBJ databases">
        <title>Draft genome sequence of bacteremic isolate Catabacter hongkongensis type strain HKU16T.</title>
        <authorList>
            <person name="Lau S.K."/>
            <person name="Teng J.L."/>
            <person name="Huang Y."/>
            <person name="Curreem S.O."/>
            <person name="Tsui S.K."/>
            <person name="Woo P.C."/>
        </authorList>
    </citation>
    <scope>NUCLEOTIDE SEQUENCE [LARGE SCALE GENOMIC DNA]</scope>
    <source>
        <strain evidence="5 6">HKU16</strain>
    </source>
</reference>
<feature type="binding site" evidence="2">
    <location>
        <position position="384"/>
    </location>
    <ligand>
        <name>Zn(2+)</name>
        <dbReference type="ChEBI" id="CHEBI:29105"/>
        <note>catalytic</note>
    </ligand>
</feature>
<keyword evidence="3" id="KW-0732">Signal</keyword>
<evidence type="ECO:0000256" key="1">
    <source>
        <dbReference type="PIRSR" id="PIRSR634015-1"/>
    </source>
</evidence>
<feature type="active site" description="Proton acceptor" evidence="1">
    <location>
        <position position="362"/>
    </location>
</feature>
<comment type="caution">
    <text evidence="5">The sequence shown here is derived from an EMBL/GenBank/DDBJ whole genome shotgun (WGS) entry which is preliminary data.</text>
</comment>
<evidence type="ECO:0000313" key="6">
    <source>
        <dbReference type="Proteomes" id="UP000034076"/>
    </source>
</evidence>
<dbReference type="RefSeq" id="WP_046442780.1">
    <property type="nucleotide sequence ID" value="NZ_LAYJ01000068.1"/>
</dbReference>
<organism evidence="5 6">
    <name type="scientific">Christensenella hongkongensis</name>
    <dbReference type="NCBI Taxonomy" id="270498"/>
    <lineage>
        <taxon>Bacteria</taxon>
        <taxon>Bacillati</taxon>
        <taxon>Bacillota</taxon>
        <taxon>Clostridia</taxon>
        <taxon>Christensenellales</taxon>
        <taxon>Christensenellaceae</taxon>
        <taxon>Christensenella</taxon>
    </lineage>
</organism>
<dbReference type="InterPro" id="IPR034015">
    <property type="entry name" value="M1_LTA4H"/>
</dbReference>
<name>A0A0M2NMR2_9FIRM</name>
<comment type="cofactor">
    <cofactor evidence="2">
        <name>Zn(2+)</name>
        <dbReference type="ChEBI" id="CHEBI:29105"/>
    </cofactor>
    <text evidence="2">Binds 1 zinc ion per subunit.</text>
</comment>
<dbReference type="CDD" id="cd09604">
    <property type="entry name" value="M1_APN_like"/>
    <property type="match status" value="1"/>
</dbReference>
<dbReference type="Pfam" id="PF01433">
    <property type="entry name" value="Peptidase_M1"/>
    <property type="match status" value="1"/>
</dbReference>
<feature type="domain" description="Peptidase M1 membrane alanine aminopeptidase" evidence="4">
    <location>
        <begin position="282"/>
        <end position="492"/>
    </location>
</feature>
<feature type="signal peptide" evidence="3">
    <location>
        <begin position="1"/>
        <end position="21"/>
    </location>
</feature>
<feature type="chain" id="PRO_5018229924" evidence="3">
    <location>
        <begin position="22"/>
        <end position="509"/>
    </location>
</feature>
<keyword evidence="2" id="KW-0862">Zinc</keyword>
<dbReference type="SUPFAM" id="SSF55486">
    <property type="entry name" value="Metalloproteases ('zincins'), catalytic domain"/>
    <property type="match status" value="1"/>
</dbReference>
<dbReference type="STRING" id="270498.CHK_0869"/>
<dbReference type="EMBL" id="LAYJ01000068">
    <property type="protein sequence ID" value="KKI51702.1"/>
    <property type="molecule type" value="Genomic_DNA"/>
</dbReference>
<dbReference type="Proteomes" id="UP000034076">
    <property type="component" value="Unassembled WGS sequence"/>
</dbReference>
<dbReference type="PANTHER" id="PTHR45726">
    <property type="entry name" value="LEUKOTRIENE A-4 HYDROLASE"/>
    <property type="match status" value="1"/>
</dbReference>
<gene>
    <name evidence="5" type="ORF">CHK_0869</name>
</gene>
<dbReference type="InterPro" id="IPR014782">
    <property type="entry name" value="Peptidase_M1_dom"/>
</dbReference>
<accession>A0A0M2NMR2</accession>
<dbReference type="GO" id="GO:0004177">
    <property type="term" value="F:aminopeptidase activity"/>
    <property type="evidence" value="ECO:0007669"/>
    <property type="project" value="UniProtKB-KW"/>
</dbReference>
<dbReference type="AlphaFoldDB" id="A0A0M2NMR2"/>